<protein>
    <submittedName>
        <fullName evidence="2">Uncharacterized protein</fullName>
    </submittedName>
</protein>
<sequence>MCIDDFYSRSELFAELHRLNDYEFEIVQRNRKNYPADKRDDINMLSSLNAATMTIFENRASRKSLTIQKPTPIIEYCKFMEDVDLADQICLVVRASITTRPLAQPGRQRKSLEEGPTDEHWSNVSRVDTPLSASSGLARELNLAEACNPKTGTPDYRDINITVFRCNRYSGYI</sequence>
<organism evidence="2 3">
    <name type="scientific">Elysia crispata</name>
    <name type="common">lettuce slug</name>
    <dbReference type="NCBI Taxonomy" id="231223"/>
    <lineage>
        <taxon>Eukaryota</taxon>
        <taxon>Metazoa</taxon>
        <taxon>Spiralia</taxon>
        <taxon>Lophotrochozoa</taxon>
        <taxon>Mollusca</taxon>
        <taxon>Gastropoda</taxon>
        <taxon>Heterobranchia</taxon>
        <taxon>Euthyneura</taxon>
        <taxon>Panpulmonata</taxon>
        <taxon>Sacoglossa</taxon>
        <taxon>Placobranchoidea</taxon>
        <taxon>Plakobranchidae</taxon>
        <taxon>Elysia</taxon>
    </lineage>
</organism>
<evidence type="ECO:0000256" key="1">
    <source>
        <dbReference type="SAM" id="MobiDB-lite"/>
    </source>
</evidence>
<dbReference type="EMBL" id="JAWDGP010006198">
    <property type="protein sequence ID" value="KAK3745706.1"/>
    <property type="molecule type" value="Genomic_DNA"/>
</dbReference>
<evidence type="ECO:0000313" key="2">
    <source>
        <dbReference type="EMBL" id="KAK3745706.1"/>
    </source>
</evidence>
<accession>A0AAE0YH67</accession>
<proteinExistence type="predicted"/>
<gene>
    <name evidence="2" type="ORF">RRG08_005201</name>
</gene>
<keyword evidence="3" id="KW-1185">Reference proteome</keyword>
<dbReference type="Proteomes" id="UP001283361">
    <property type="component" value="Unassembled WGS sequence"/>
</dbReference>
<reference evidence="2" key="1">
    <citation type="journal article" date="2023" name="G3 (Bethesda)">
        <title>A reference genome for the long-term kleptoplast-retaining sea slug Elysia crispata morphotype clarki.</title>
        <authorList>
            <person name="Eastman K.E."/>
            <person name="Pendleton A.L."/>
            <person name="Shaikh M.A."/>
            <person name="Suttiyut T."/>
            <person name="Ogas R."/>
            <person name="Tomko P."/>
            <person name="Gavelis G."/>
            <person name="Widhalm J.R."/>
            <person name="Wisecaver J.H."/>
        </authorList>
    </citation>
    <scope>NUCLEOTIDE SEQUENCE</scope>
    <source>
        <strain evidence="2">ECLA1</strain>
    </source>
</reference>
<feature type="region of interest" description="Disordered" evidence="1">
    <location>
        <begin position="103"/>
        <end position="126"/>
    </location>
</feature>
<comment type="caution">
    <text evidence="2">The sequence shown here is derived from an EMBL/GenBank/DDBJ whole genome shotgun (WGS) entry which is preliminary data.</text>
</comment>
<feature type="compositionally biased region" description="Basic and acidic residues" evidence="1">
    <location>
        <begin position="110"/>
        <end position="121"/>
    </location>
</feature>
<evidence type="ECO:0000313" key="3">
    <source>
        <dbReference type="Proteomes" id="UP001283361"/>
    </source>
</evidence>
<dbReference type="AlphaFoldDB" id="A0AAE0YH67"/>
<name>A0AAE0YH67_9GAST</name>